<sequence>MLNAIMAAFQWLMDAGPTVMLPVIITVIGVIFRLKITKAFKAGLTLGIGFAGIRLILDYMTSNIGPAAQAMVKNIGIELDVLDVGWGAIAAVTWSSPIIAILVAAILITNVIMLILKVTNTLDVDIWNYHHMAIVGIMVHYTTGNAFLGIAASVVMAATTFKIADWSQPMIEKFFGIPGVTLPTVSATSSLLIAWPLNWLLDKIPGINRIKFSLKDAQKKLGFFGDQMIMGLLLGSIIGLLAGYNIQEVLQLGVSMSAVLVLIPKMASMFMEGLMPISEAAQKWSQRVFKDRQLFIGLDAAVVVGNQDVITTALIIIPLTIFLAVILPGNRMLPFADLAVIPFRVALIVALTRGNLFKNIIIGLFTTAALLYAGSITAPELTSIAQGVGIDIAVVGTALFISSFAATSLTHSFLVYLAFTMNLFISIPIMLVVIGASWYYFEVIKPRRGDIYEVDMQEVSVQSDNLEI</sequence>
<evidence type="ECO:0000259" key="10">
    <source>
        <dbReference type="PROSITE" id="PS51104"/>
    </source>
</evidence>
<dbReference type="GO" id="GO:0015577">
    <property type="term" value="F:galactitol transmembrane transporter activity"/>
    <property type="evidence" value="ECO:0007669"/>
    <property type="project" value="InterPro"/>
</dbReference>
<keyword evidence="6 9" id="KW-0812">Transmembrane</keyword>
<feature type="transmembrane region" description="Helical" evidence="9">
    <location>
        <begin position="359"/>
        <end position="378"/>
    </location>
</feature>
<feature type="transmembrane region" description="Helical" evidence="9">
    <location>
        <begin position="94"/>
        <end position="116"/>
    </location>
</feature>
<reference evidence="11 12" key="1">
    <citation type="submission" date="2019-05" db="EMBL/GenBank/DDBJ databases">
        <title>The metagenome of a microbial culture collection derived from dairy environment covers the genomic content of the human microbiome.</title>
        <authorList>
            <person name="Roder T."/>
            <person name="Wuthrich D."/>
            <person name="Sattari Z."/>
            <person name="Von Ah U."/>
            <person name="Bar C."/>
            <person name="Ronchi F."/>
            <person name="Macpherson A.J."/>
            <person name="Ganal-Vonarburg S.C."/>
            <person name="Bruggmann R."/>
            <person name="Vergeres G."/>
        </authorList>
    </citation>
    <scope>NUCLEOTIDE SEQUENCE [LARGE SCALE GENOMIC DNA]</scope>
    <source>
        <strain evidence="11 12">FAM 24235</strain>
    </source>
</reference>
<evidence type="ECO:0000256" key="5">
    <source>
        <dbReference type="ARBA" id="ARBA00022683"/>
    </source>
</evidence>
<keyword evidence="5" id="KW-0598">Phosphotransferase system</keyword>
<evidence type="ECO:0000256" key="3">
    <source>
        <dbReference type="ARBA" id="ARBA00022475"/>
    </source>
</evidence>
<evidence type="ECO:0000256" key="7">
    <source>
        <dbReference type="ARBA" id="ARBA00022989"/>
    </source>
</evidence>
<keyword evidence="7 9" id="KW-1133">Transmembrane helix</keyword>
<feature type="transmembrane region" description="Helical" evidence="9">
    <location>
        <begin position="39"/>
        <end position="57"/>
    </location>
</feature>
<dbReference type="AlphaFoldDB" id="A0A5R9C167"/>
<dbReference type="InterPro" id="IPR004703">
    <property type="entry name" value="PTS_sugar-sp_permease"/>
</dbReference>
<dbReference type="InterPro" id="IPR013014">
    <property type="entry name" value="PTS_EIIC_2"/>
</dbReference>
<dbReference type="RefSeq" id="WP_138472448.1">
    <property type="nucleotide sequence ID" value="NZ_JBGQQN010000002.1"/>
</dbReference>
<feature type="transmembrane region" description="Helical" evidence="9">
    <location>
        <begin position="181"/>
        <end position="201"/>
    </location>
</feature>
<dbReference type="EMBL" id="VBTE01000031">
    <property type="protein sequence ID" value="TLQ06402.1"/>
    <property type="molecule type" value="Genomic_DNA"/>
</dbReference>
<dbReference type="PIRSF" id="PIRSF006304">
    <property type="entry name" value="GatC"/>
    <property type="match status" value="1"/>
</dbReference>
<evidence type="ECO:0000256" key="6">
    <source>
        <dbReference type="ARBA" id="ARBA00022692"/>
    </source>
</evidence>
<dbReference type="OrthoDB" id="9787936at2"/>
<dbReference type="GO" id="GO:0005886">
    <property type="term" value="C:plasma membrane"/>
    <property type="evidence" value="ECO:0007669"/>
    <property type="project" value="UniProtKB-SubCell"/>
</dbReference>
<feature type="transmembrane region" description="Helical" evidence="9">
    <location>
        <begin position="221"/>
        <end position="246"/>
    </location>
</feature>
<feature type="transmembrane region" description="Helical" evidence="9">
    <location>
        <begin position="137"/>
        <end position="161"/>
    </location>
</feature>
<evidence type="ECO:0000313" key="11">
    <source>
        <dbReference type="EMBL" id="TLQ06402.1"/>
    </source>
</evidence>
<gene>
    <name evidence="11" type="ORF">FEZ48_09830</name>
</gene>
<evidence type="ECO:0000256" key="8">
    <source>
        <dbReference type="ARBA" id="ARBA00023136"/>
    </source>
</evidence>
<evidence type="ECO:0000256" key="4">
    <source>
        <dbReference type="ARBA" id="ARBA00022597"/>
    </source>
</evidence>
<feature type="domain" description="PTS EIIC type-2" evidence="10">
    <location>
        <begin position="9"/>
        <end position="443"/>
    </location>
</feature>
<dbReference type="Proteomes" id="UP000307201">
    <property type="component" value="Unassembled WGS sequence"/>
</dbReference>
<dbReference type="PROSITE" id="PS51104">
    <property type="entry name" value="PTS_EIIC_TYPE_2"/>
    <property type="match status" value="1"/>
</dbReference>
<keyword evidence="3" id="KW-1003">Cell membrane</keyword>
<dbReference type="STRING" id="191770.SAMN04488013_10421"/>
<name>A0A5R9C167_9LACT</name>
<comment type="caution">
    <text evidence="11">The sequence shown here is derived from an EMBL/GenBank/DDBJ whole genome shotgun (WGS) entry which is preliminary data.</text>
</comment>
<evidence type="ECO:0000256" key="2">
    <source>
        <dbReference type="ARBA" id="ARBA00022448"/>
    </source>
</evidence>
<dbReference type="GO" id="GO:0009401">
    <property type="term" value="P:phosphoenolpyruvate-dependent sugar phosphotransferase system"/>
    <property type="evidence" value="ECO:0007669"/>
    <property type="project" value="UniProtKB-KW"/>
</dbReference>
<protein>
    <submittedName>
        <fullName evidence="11">PTS galactitol transporter subunit IIC</fullName>
    </submittedName>
</protein>
<proteinExistence type="predicted"/>
<feature type="transmembrane region" description="Helical" evidence="9">
    <location>
        <begin position="413"/>
        <end position="441"/>
    </location>
</feature>
<evidence type="ECO:0000313" key="12">
    <source>
        <dbReference type="Proteomes" id="UP000307201"/>
    </source>
</evidence>
<dbReference type="InterPro" id="IPR013853">
    <property type="entry name" value="EIIC-GAT"/>
</dbReference>
<keyword evidence="8 9" id="KW-0472">Membrane</keyword>
<keyword evidence="4" id="KW-0762">Sugar transport</keyword>
<keyword evidence="2" id="KW-0813">Transport</keyword>
<evidence type="ECO:0000256" key="1">
    <source>
        <dbReference type="ARBA" id="ARBA00004651"/>
    </source>
</evidence>
<comment type="subcellular location">
    <subcellularLocation>
        <location evidence="1">Cell membrane</location>
        <topology evidence="1">Multi-pass membrane protein</topology>
    </subcellularLocation>
</comment>
<organism evidence="11 12">
    <name type="scientific">Marinilactibacillus psychrotolerans</name>
    <dbReference type="NCBI Taxonomy" id="191770"/>
    <lineage>
        <taxon>Bacteria</taxon>
        <taxon>Bacillati</taxon>
        <taxon>Bacillota</taxon>
        <taxon>Bacilli</taxon>
        <taxon>Lactobacillales</taxon>
        <taxon>Carnobacteriaceae</taxon>
        <taxon>Marinilactibacillus</taxon>
    </lineage>
</organism>
<accession>A0A5R9C167</accession>
<dbReference type="PANTHER" id="PTHR37324">
    <property type="entry name" value="PTS SYSTEM GALACTITOL-SPECIFIC EIIC COMPONENT"/>
    <property type="match status" value="1"/>
</dbReference>
<evidence type="ECO:0000256" key="9">
    <source>
        <dbReference type="SAM" id="Phobius"/>
    </source>
</evidence>
<feature type="transmembrane region" description="Helical" evidence="9">
    <location>
        <begin position="12"/>
        <end position="32"/>
    </location>
</feature>
<dbReference type="PANTHER" id="PTHR37324:SF2">
    <property type="entry name" value="PTS SYSTEM GALACTITOL-SPECIFIC EIIC COMPONENT"/>
    <property type="match status" value="1"/>
</dbReference>
<feature type="transmembrane region" description="Helical" evidence="9">
    <location>
        <begin position="294"/>
        <end position="327"/>
    </location>
</feature>
<dbReference type="Pfam" id="PF03611">
    <property type="entry name" value="EIIC-GAT"/>
    <property type="match status" value="1"/>
</dbReference>
<feature type="transmembrane region" description="Helical" evidence="9">
    <location>
        <begin position="384"/>
        <end position="406"/>
    </location>
</feature>